<dbReference type="GO" id="GO:0005737">
    <property type="term" value="C:cytoplasm"/>
    <property type="evidence" value="ECO:0007669"/>
    <property type="project" value="UniProtKB-SubCell"/>
</dbReference>
<evidence type="ECO:0000313" key="10">
    <source>
        <dbReference type="Proteomes" id="UP001054945"/>
    </source>
</evidence>
<evidence type="ECO:0000256" key="7">
    <source>
        <dbReference type="ARBA" id="ARBA00023242"/>
    </source>
</evidence>
<dbReference type="GO" id="GO:0031267">
    <property type="term" value="F:small GTPase binding"/>
    <property type="evidence" value="ECO:0007669"/>
    <property type="project" value="InterPro"/>
</dbReference>
<dbReference type="Proteomes" id="UP001054945">
    <property type="component" value="Unassembled WGS sequence"/>
</dbReference>
<feature type="domain" description="Importin N-terminal" evidence="8">
    <location>
        <begin position="32"/>
        <end position="80"/>
    </location>
</feature>
<keyword evidence="5" id="KW-0963">Cytoplasm</keyword>
<organism evidence="9 10">
    <name type="scientific">Caerostris extrusa</name>
    <name type="common">Bark spider</name>
    <name type="synonym">Caerostris bankana</name>
    <dbReference type="NCBI Taxonomy" id="172846"/>
    <lineage>
        <taxon>Eukaryota</taxon>
        <taxon>Metazoa</taxon>
        <taxon>Ecdysozoa</taxon>
        <taxon>Arthropoda</taxon>
        <taxon>Chelicerata</taxon>
        <taxon>Arachnida</taxon>
        <taxon>Araneae</taxon>
        <taxon>Araneomorphae</taxon>
        <taxon>Entelegynae</taxon>
        <taxon>Araneoidea</taxon>
        <taxon>Araneidae</taxon>
        <taxon>Caerostris</taxon>
    </lineage>
</organism>
<dbReference type="Gene3D" id="1.25.10.10">
    <property type="entry name" value="Leucine-rich Repeat Variant"/>
    <property type="match status" value="1"/>
</dbReference>
<comment type="subcellular location">
    <subcellularLocation>
        <location evidence="2">Cytoplasm</location>
    </subcellularLocation>
    <subcellularLocation>
        <location evidence="1">Nucleus</location>
    </subcellularLocation>
</comment>
<evidence type="ECO:0000256" key="3">
    <source>
        <dbReference type="ARBA" id="ARBA00009466"/>
    </source>
</evidence>
<protein>
    <submittedName>
        <fullName evidence="9">Exportin-6</fullName>
    </submittedName>
</protein>
<dbReference type="InterPro" id="IPR040016">
    <property type="entry name" value="XPO6"/>
</dbReference>
<keyword evidence="10" id="KW-1185">Reference proteome</keyword>
<dbReference type="GO" id="GO:0006611">
    <property type="term" value="P:protein export from nucleus"/>
    <property type="evidence" value="ECO:0007669"/>
    <property type="project" value="InterPro"/>
</dbReference>
<dbReference type="AlphaFoldDB" id="A0AAV4RYY3"/>
<name>A0AAV4RYY3_CAEEX</name>
<reference evidence="9 10" key="1">
    <citation type="submission" date="2021-06" db="EMBL/GenBank/DDBJ databases">
        <title>Caerostris extrusa draft genome.</title>
        <authorList>
            <person name="Kono N."/>
            <person name="Arakawa K."/>
        </authorList>
    </citation>
    <scope>NUCLEOTIDE SEQUENCE [LARGE SCALE GENOMIC DNA]</scope>
</reference>
<dbReference type="EMBL" id="BPLR01008750">
    <property type="protein sequence ID" value="GIY26955.1"/>
    <property type="molecule type" value="Genomic_DNA"/>
</dbReference>
<keyword evidence="4" id="KW-0813">Transport</keyword>
<keyword evidence="6" id="KW-0653">Protein transport</keyword>
<dbReference type="InterPro" id="IPR001494">
    <property type="entry name" value="Importin-beta_N"/>
</dbReference>
<evidence type="ECO:0000256" key="6">
    <source>
        <dbReference type="ARBA" id="ARBA00022927"/>
    </source>
</evidence>
<dbReference type="InterPro" id="IPR011989">
    <property type="entry name" value="ARM-like"/>
</dbReference>
<dbReference type="PANTHER" id="PTHR21452:SF4">
    <property type="entry name" value="EXPORTIN-6"/>
    <property type="match status" value="1"/>
</dbReference>
<evidence type="ECO:0000256" key="1">
    <source>
        <dbReference type="ARBA" id="ARBA00004123"/>
    </source>
</evidence>
<comment type="similarity">
    <text evidence="3">Belongs to the exportin family.</text>
</comment>
<sequence>MASEDTSLSTLEALMTEFFSPTTTNERKRQIEEVLQGFKNQPECWRHCLNFLSSTSNQYVMMYCLNVIEHVINKVWIRMPGPDKAELPYNTAELYDQSSSESS</sequence>
<dbReference type="PANTHER" id="PTHR21452">
    <property type="entry name" value="EXPORTIN-6"/>
    <property type="match status" value="1"/>
</dbReference>
<keyword evidence="7" id="KW-0539">Nucleus</keyword>
<dbReference type="GO" id="GO:0005049">
    <property type="term" value="F:nuclear export signal receptor activity"/>
    <property type="evidence" value="ECO:0007669"/>
    <property type="project" value="InterPro"/>
</dbReference>
<evidence type="ECO:0000259" key="8">
    <source>
        <dbReference type="Pfam" id="PF03810"/>
    </source>
</evidence>
<comment type="caution">
    <text evidence="9">The sequence shown here is derived from an EMBL/GenBank/DDBJ whole genome shotgun (WGS) entry which is preliminary data.</text>
</comment>
<evidence type="ECO:0000256" key="5">
    <source>
        <dbReference type="ARBA" id="ARBA00022490"/>
    </source>
</evidence>
<dbReference type="InterPro" id="IPR016024">
    <property type="entry name" value="ARM-type_fold"/>
</dbReference>
<proteinExistence type="inferred from homology"/>
<dbReference type="GO" id="GO:0005634">
    <property type="term" value="C:nucleus"/>
    <property type="evidence" value="ECO:0007669"/>
    <property type="project" value="UniProtKB-SubCell"/>
</dbReference>
<evidence type="ECO:0000313" key="9">
    <source>
        <dbReference type="EMBL" id="GIY26955.1"/>
    </source>
</evidence>
<dbReference type="SUPFAM" id="SSF48371">
    <property type="entry name" value="ARM repeat"/>
    <property type="match status" value="1"/>
</dbReference>
<dbReference type="Pfam" id="PF03810">
    <property type="entry name" value="IBN_N"/>
    <property type="match status" value="1"/>
</dbReference>
<gene>
    <name evidence="9" type="primary">Xpo6</name>
    <name evidence="9" type="ORF">CEXT_17211</name>
</gene>
<evidence type="ECO:0000256" key="2">
    <source>
        <dbReference type="ARBA" id="ARBA00004496"/>
    </source>
</evidence>
<accession>A0AAV4RYY3</accession>
<evidence type="ECO:0000256" key="4">
    <source>
        <dbReference type="ARBA" id="ARBA00022448"/>
    </source>
</evidence>